<reference evidence="6" key="1">
    <citation type="submission" date="2016-10" db="EMBL/GenBank/DDBJ databases">
        <authorList>
            <person name="Varghese N."/>
            <person name="Submissions S."/>
        </authorList>
    </citation>
    <scope>NUCLEOTIDE SEQUENCE [LARGE SCALE GENOMIC DNA]</scope>
    <source>
        <strain evidence="6">DSM 19110</strain>
    </source>
</reference>
<dbReference type="SUPFAM" id="SSF55811">
    <property type="entry name" value="Nudix"/>
    <property type="match status" value="1"/>
</dbReference>
<dbReference type="PANTHER" id="PTHR43046">
    <property type="entry name" value="GDP-MANNOSE MANNOSYL HYDROLASE"/>
    <property type="match status" value="1"/>
</dbReference>
<dbReference type="OrthoDB" id="3532303at2"/>
<name>A0A1G9N8M1_9SPHI</name>
<dbReference type="RefSeq" id="WP_083361699.1">
    <property type="nucleotide sequence ID" value="NZ_FNGY01000002.1"/>
</dbReference>
<evidence type="ECO:0000256" key="1">
    <source>
        <dbReference type="ARBA" id="ARBA00001946"/>
    </source>
</evidence>
<dbReference type="Proteomes" id="UP000183200">
    <property type="component" value="Unassembled WGS sequence"/>
</dbReference>
<dbReference type="PANTHER" id="PTHR43046:SF14">
    <property type="entry name" value="MUTT_NUDIX FAMILY PROTEIN"/>
    <property type="match status" value="1"/>
</dbReference>
<keyword evidence="6" id="KW-1185">Reference proteome</keyword>
<evidence type="ECO:0000259" key="4">
    <source>
        <dbReference type="PROSITE" id="PS51462"/>
    </source>
</evidence>
<evidence type="ECO:0000256" key="3">
    <source>
        <dbReference type="RuleBase" id="RU003476"/>
    </source>
</evidence>
<keyword evidence="2 3" id="KW-0378">Hydrolase</keyword>
<evidence type="ECO:0000313" key="5">
    <source>
        <dbReference type="EMBL" id="SDL82828.1"/>
    </source>
</evidence>
<comment type="cofactor">
    <cofactor evidence="1">
        <name>Mg(2+)</name>
        <dbReference type="ChEBI" id="CHEBI:18420"/>
    </cofactor>
</comment>
<evidence type="ECO:0000313" key="6">
    <source>
        <dbReference type="Proteomes" id="UP000183200"/>
    </source>
</evidence>
<organism evidence="5 6">
    <name type="scientific">Pedobacter steynii</name>
    <dbReference type="NCBI Taxonomy" id="430522"/>
    <lineage>
        <taxon>Bacteria</taxon>
        <taxon>Pseudomonadati</taxon>
        <taxon>Bacteroidota</taxon>
        <taxon>Sphingobacteriia</taxon>
        <taxon>Sphingobacteriales</taxon>
        <taxon>Sphingobacteriaceae</taxon>
        <taxon>Pedobacter</taxon>
    </lineage>
</organism>
<dbReference type="PRINTS" id="PR00502">
    <property type="entry name" value="NUDIXFAMILY"/>
</dbReference>
<dbReference type="Pfam" id="PF00293">
    <property type="entry name" value="NUDIX"/>
    <property type="match status" value="1"/>
</dbReference>
<proteinExistence type="inferred from homology"/>
<dbReference type="Gene3D" id="3.90.79.10">
    <property type="entry name" value="Nucleoside Triphosphate Pyrophosphohydrolase"/>
    <property type="match status" value="1"/>
</dbReference>
<comment type="similarity">
    <text evidence="3">Belongs to the Nudix hydrolase family.</text>
</comment>
<dbReference type="InterPro" id="IPR015797">
    <property type="entry name" value="NUDIX_hydrolase-like_dom_sf"/>
</dbReference>
<dbReference type="InterPro" id="IPR020476">
    <property type="entry name" value="Nudix_hydrolase"/>
</dbReference>
<protein>
    <submittedName>
        <fullName evidence="5">NUDIX domain-containing protein</fullName>
    </submittedName>
</protein>
<dbReference type="InterPro" id="IPR020084">
    <property type="entry name" value="NUDIX_hydrolase_CS"/>
</dbReference>
<evidence type="ECO:0000256" key="2">
    <source>
        <dbReference type="ARBA" id="ARBA00022801"/>
    </source>
</evidence>
<sequence>MNTEIVKLHTAGLVVLKDGKLLLAFSKNKKAWYLPGGKIDAGETALQAIMREIKEELNVALNSKKLILYKHITAAAYGEHSHIQMEQDCFMYNLTEKITPANEIGEVRYFDLETYLQEPAQVPGVLMLFKNLEKDGIIPTHI</sequence>
<gene>
    <name evidence="5" type="ORF">SAMN05421820_102250</name>
</gene>
<accession>A0A1G9N8M1</accession>
<dbReference type="GO" id="GO:0016787">
    <property type="term" value="F:hydrolase activity"/>
    <property type="evidence" value="ECO:0007669"/>
    <property type="project" value="UniProtKB-KW"/>
</dbReference>
<feature type="domain" description="Nudix hydrolase" evidence="4">
    <location>
        <begin position="6"/>
        <end position="133"/>
    </location>
</feature>
<dbReference type="CDD" id="cd04690">
    <property type="entry name" value="NUDIX_Hydrolase"/>
    <property type="match status" value="1"/>
</dbReference>
<dbReference type="EMBL" id="FNGY01000002">
    <property type="protein sequence ID" value="SDL82828.1"/>
    <property type="molecule type" value="Genomic_DNA"/>
</dbReference>
<dbReference type="PROSITE" id="PS51462">
    <property type="entry name" value="NUDIX"/>
    <property type="match status" value="1"/>
</dbReference>
<dbReference type="PROSITE" id="PS00893">
    <property type="entry name" value="NUDIX_BOX"/>
    <property type="match status" value="1"/>
</dbReference>
<dbReference type="AlphaFoldDB" id="A0A1G9N8M1"/>
<dbReference type="InterPro" id="IPR000086">
    <property type="entry name" value="NUDIX_hydrolase_dom"/>
</dbReference>